<dbReference type="EMBL" id="BFEA01000878">
    <property type="protein sequence ID" value="GBG91162.1"/>
    <property type="molecule type" value="Genomic_DNA"/>
</dbReference>
<organism evidence="2 3">
    <name type="scientific">Chara braunii</name>
    <name type="common">Braun's stonewort</name>
    <dbReference type="NCBI Taxonomy" id="69332"/>
    <lineage>
        <taxon>Eukaryota</taxon>
        <taxon>Viridiplantae</taxon>
        <taxon>Streptophyta</taxon>
        <taxon>Charophyceae</taxon>
        <taxon>Charales</taxon>
        <taxon>Characeae</taxon>
        <taxon>Chara</taxon>
    </lineage>
</organism>
<evidence type="ECO:0000256" key="1">
    <source>
        <dbReference type="SAM" id="MobiDB-lite"/>
    </source>
</evidence>
<name>A0A388M9M0_CHABU</name>
<proteinExistence type="predicted"/>
<dbReference type="AlphaFoldDB" id="A0A388M9M0"/>
<keyword evidence="3" id="KW-1185">Reference proteome</keyword>
<accession>A0A388M9M0</accession>
<dbReference type="Proteomes" id="UP000265515">
    <property type="component" value="Unassembled WGS sequence"/>
</dbReference>
<protein>
    <submittedName>
        <fullName evidence="2">Uncharacterized protein</fullName>
    </submittedName>
</protein>
<evidence type="ECO:0000313" key="2">
    <source>
        <dbReference type="EMBL" id="GBG91162.1"/>
    </source>
</evidence>
<feature type="compositionally biased region" description="Acidic residues" evidence="1">
    <location>
        <begin position="21"/>
        <end position="46"/>
    </location>
</feature>
<feature type="compositionally biased region" description="Basic and acidic residues" evidence="1">
    <location>
        <begin position="76"/>
        <end position="89"/>
    </location>
</feature>
<evidence type="ECO:0000313" key="3">
    <source>
        <dbReference type="Proteomes" id="UP000265515"/>
    </source>
</evidence>
<gene>
    <name evidence="2" type="ORF">CBR_g52043</name>
</gene>
<reference evidence="2 3" key="1">
    <citation type="journal article" date="2018" name="Cell">
        <title>The Chara Genome: Secondary Complexity and Implications for Plant Terrestrialization.</title>
        <authorList>
            <person name="Nishiyama T."/>
            <person name="Sakayama H."/>
            <person name="Vries J.D."/>
            <person name="Buschmann H."/>
            <person name="Saint-Marcoux D."/>
            <person name="Ullrich K.K."/>
            <person name="Haas F.B."/>
            <person name="Vanderstraeten L."/>
            <person name="Becker D."/>
            <person name="Lang D."/>
            <person name="Vosolsobe S."/>
            <person name="Rombauts S."/>
            <person name="Wilhelmsson P.K.I."/>
            <person name="Janitza P."/>
            <person name="Kern R."/>
            <person name="Heyl A."/>
            <person name="Rumpler F."/>
            <person name="Villalobos L.I.A.C."/>
            <person name="Clay J.M."/>
            <person name="Skokan R."/>
            <person name="Toyoda A."/>
            <person name="Suzuki Y."/>
            <person name="Kagoshima H."/>
            <person name="Schijlen E."/>
            <person name="Tajeshwar N."/>
            <person name="Catarino B."/>
            <person name="Hetherington A.J."/>
            <person name="Saltykova A."/>
            <person name="Bonnot C."/>
            <person name="Breuninger H."/>
            <person name="Symeonidi A."/>
            <person name="Radhakrishnan G.V."/>
            <person name="Van Nieuwerburgh F."/>
            <person name="Deforce D."/>
            <person name="Chang C."/>
            <person name="Karol K.G."/>
            <person name="Hedrich R."/>
            <person name="Ulvskov P."/>
            <person name="Glockner G."/>
            <person name="Delwiche C.F."/>
            <person name="Petrasek J."/>
            <person name="Van de Peer Y."/>
            <person name="Friml J."/>
            <person name="Beilby M."/>
            <person name="Dolan L."/>
            <person name="Kohara Y."/>
            <person name="Sugano S."/>
            <person name="Fujiyama A."/>
            <person name="Delaux P.-M."/>
            <person name="Quint M."/>
            <person name="TheiBen G."/>
            <person name="Hagemann M."/>
            <person name="Harholt J."/>
            <person name="Dunand C."/>
            <person name="Zachgo S."/>
            <person name="Langdale J."/>
            <person name="Maumus F."/>
            <person name="Straeten D.V.D."/>
            <person name="Gould S.B."/>
            <person name="Rensing S.A."/>
        </authorList>
    </citation>
    <scope>NUCLEOTIDE SEQUENCE [LARGE SCALE GENOMIC DNA]</scope>
    <source>
        <strain evidence="2 3">S276</strain>
    </source>
</reference>
<feature type="compositionally biased region" description="Basic and acidic residues" evidence="1">
    <location>
        <begin position="162"/>
        <end position="171"/>
    </location>
</feature>
<feature type="compositionally biased region" description="Gly residues" evidence="1">
    <location>
        <begin position="176"/>
        <end position="199"/>
    </location>
</feature>
<feature type="region of interest" description="Disordered" evidence="1">
    <location>
        <begin position="319"/>
        <end position="338"/>
    </location>
</feature>
<feature type="compositionally biased region" description="Low complexity" evidence="1">
    <location>
        <begin position="470"/>
        <end position="480"/>
    </location>
</feature>
<sequence>MATELASVYDPEPDPMAQDPIEAEPWSDPDDLAVDSEPGGSDDDHDDTPLTEIPRPRTRGFTAAATSSPAPRPRLTTHDVPLRGPEDRVQGTIPHPSTDRRGHGEQGTREIVEEGDDDAGNDREGYEGSSEDEDDPDYSPMRRHGDDDDEGGDGAQPAGGLRRPERQRGDQCSDADGGGSGPGVGGAGHTGGADRAGGGRARREIASSTRTVHWVDEGKRTLSAEVAPSPAEFATGSAEVACGLAEVGGKAAQVGRASAQLGVSFSDDIFYVSLGLPPTPAGERGSGDADAAATPVSQILWGIPLCSVGDISSSMLHEATEGTQGSAGQHERAVGDDGECGSVHELAAESEQDRINREERKRAHDLASRCEMTQSIALRARAEWMLETGVGVGHRAADDAEVECGGAGGGDAGERPASPVQGVCVLPIDGAMPAGELEQQAQEDPLQADRRGWMDETSRRLMVEGPAYVSCSPSVPSSTTDNHHDLITSYRGPPDYF</sequence>
<feature type="compositionally biased region" description="Basic and acidic residues" evidence="1">
    <location>
        <begin position="97"/>
        <end position="112"/>
    </location>
</feature>
<feature type="region of interest" description="Disordered" evidence="1">
    <location>
        <begin position="470"/>
        <end position="497"/>
    </location>
</feature>
<dbReference type="Gramene" id="GBG91162">
    <property type="protein sequence ID" value="GBG91162"/>
    <property type="gene ID" value="CBR_g52043"/>
</dbReference>
<feature type="region of interest" description="Disordered" evidence="1">
    <location>
        <begin position="1"/>
        <end position="213"/>
    </location>
</feature>
<comment type="caution">
    <text evidence="2">The sequence shown here is derived from an EMBL/GenBank/DDBJ whole genome shotgun (WGS) entry which is preliminary data.</text>
</comment>